<name>A0ACC1STT6_9HYPO</name>
<evidence type="ECO:0000313" key="1">
    <source>
        <dbReference type="EMBL" id="KAJ3546057.1"/>
    </source>
</evidence>
<evidence type="ECO:0000313" key="2">
    <source>
        <dbReference type="Proteomes" id="UP001148629"/>
    </source>
</evidence>
<keyword evidence="2" id="KW-1185">Reference proteome</keyword>
<accession>A0ACC1STT6</accession>
<protein>
    <submittedName>
        <fullName evidence="1">Uncharacterized protein</fullName>
    </submittedName>
</protein>
<reference evidence="1" key="1">
    <citation type="submission" date="2022-08" db="EMBL/GenBank/DDBJ databases">
        <title>Genome Sequence of Fusarium decemcellulare.</title>
        <authorList>
            <person name="Buettner E."/>
        </authorList>
    </citation>
    <scope>NUCLEOTIDE SEQUENCE</scope>
    <source>
        <strain evidence="1">Babe19</strain>
    </source>
</reference>
<sequence length="771" mass="85423">MAEQPEKVAFVTGANGITGAYVLAQLASEPQWTRIIATSRRKPRFLPNDTRIEFAQADLNVDIEQVETLLKEAKAAGVTHFFHLAYVHHAAFDKQFEYNVPFFRNILYVVDKLNRDTLERVILQTGGKHYGSFSKKAPERLITEDLGRVKDLGRPNFYYAQEDYIFEVQKGKKWTWTVTRPFMINGFSYGSGQSFATTAALYFTIQKYLGEEAVFSLPEEGDETSYTKRWDASSASNIAAFTTFAACHPGAADQAYNIVDNDPNEITFGDIWRYIGEYFGVPVTTKEGYNAERDVRAKLDRGVWKDIVENYGGDADACANYGTWWFFQFQMAITFKTHVSMDKARRELGWTTQCDTRKELGKIFKSMEEAGIIPKIPISKNRDDIVITAAVRTAITKGHKGVFKDTALESLIYKTLEQIRQRSNIDPALVEDICLGNVRDGRASTKLRAGALRAGFPHTTNSSSVNRFCASGLKAIQDISNQIRAGEIQIGIAIGAESMTRGGKYLDETLAPDVLTHPEAADVMLPMIQTSEILSNEFKVSRLHQDEYAAESFRRAEMSQKNGWFADEIVPITCTVRDPETGRIQNITVTQDEGPRYGTTLEKLSRVRPAAPQLGDKTTGGNASQVSDGAAAVILMKRSRASELGLPVLAKFCGAVVAGVPPRIMGVGPAYAIPKLLDKFNLEKDDIDIFEINEAFASMSVYCLRKLGLHHSKVNPRGGAIALGHPVGATGVRQVCTILSEARRTKKKMLVTSMCTGTGQGMAGLFVYEQL</sequence>
<dbReference type="EMBL" id="JANRMS010000127">
    <property type="protein sequence ID" value="KAJ3546057.1"/>
    <property type="molecule type" value="Genomic_DNA"/>
</dbReference>
<dbReference type="Proteomes" id="UP001148629">
    <property type="component" value="Unassembled WGS sequence"/>
</dbReference>
<gene>
    <name evidence="1" type="ORF">NM208_g2205</name>
</gene>
<organism evidence="1 2">
    <name type="scientific">Fusarium decemcellulare</name>
    <dbReference type="NCBI Taxonomy" id="57161"/>
    <lineage>
        <taxon>Eukaryota</taxon>
        <taxon>Fungi</taxon>
        <taxon>Dikarya</taxon>
        <taxon>Ascomycota</taxon>
        <taxon>Pezizomycotina</taxon>
        <taxon>Sordariomycetes</taxon>
        <taxon>Hypocreomycetidae</taxon>
        <taxon>Hypocreales</taxon>
        <taxon>Nectriaceae</taxon>
        <taxon>Fusarium</taxon>
        <taxon>Fusarium decemcellulare species complex</taxon>
    </lineage>
</organism>
<comment type="caution">
    <text evidence="1">The sequence shown here is derived from an EMBL/GenBank/DDBJ whole genome shotgun (WGS) entry which is preliminary data.</text>
</comment>
<proteinExistence type="predicted"/>